<evidence type="ECO:0000313" key="12">
    <source>
        <dbReference type="EMBL" id="KAH0769257.1"/>
    </source>
</evidence>
<dbReference type="EMBL" id="JAIVGD010000011">
    <property type="protein sequence ID" value="KAH0769317.1"/>
    <property type="molecule type" value="Genomic_DNA"/>
</dbReference>
<organism evidence="14 20">
    <name type="scientific">Solanum tuberosum</name>
    <name type="common">Potato</name>
    <dbReference type="NCBI Taxonomy" id="4113"/>
    <lineage>
        <taxon>Eukaryota</taxon>
        <taxon>Viridiplantae</taxon>
        <taxon>Streptophyta</taxon>
        <taxon>Embryophyta</taxon>
        <taxon>Tracheophyta</taxon>
        <taxon>Spermatophyta</taxon>
        <taxon>Magnoliopsida</taxon>
        <taxon>eudicotyledons</taxon>
        <taxon>Gunneridae</taxon>
        <taxon>Pentapetalae</taxon>
        <taxon>asterids</taxon>
        <taxon>lamiids</taxon>
        <taxon>Solanales</taxon>
        <taxon>Solanaceae</taxon>
        <taxon>Solanoideae</taxon>
        <taxon>Solaneae</taxon>
        <taxon>Solanum</taxon>
    </lineage>
</organism>
<evidence type="ECO:0000313" key="4">
    <source>
        <dbReference type="EMBL" id="KAH0768691.1"/>
    </source>
</evidence>
<evidence type="ECO:0000313" key="1">
    <source>
        <dbReference type="EMBL" id="KAH0768589.1"/>
    </source>
</evidence>
<dbReference type="EMBL" id="JAIVGD010000011">
    <property type="protein sequence ID" value="KAH0769240.1"/>
    <property type="molecule type" value="Genomic_DNA"/>
</dbReference>
<dbReference type="Proteomes" id="UP000826656">
    <property type="component" value="Unassembled WGS sequence"/>
</dbReference>
<dbReference type="EMBL" id="JAIVGD010000011">
    <property type="protein sequence ID" value="KAH0769216.1"/>
    <property type="molecule type" value="Genomic_DNA"/>
</dbReference>
<evidence type="ECO:0000313" key="17">
    <source>
        <dbReference type="EMBL" id="KAH0769373.1"/>
    </source>
</evidence>
<evidence type="ECO:0000313" key="20">
    <source>
        <dbReference type="Proteomes" id="UP000826656"/>
    </source>
</evidence>
<evidence type="ECO:0000313" key="6">
    <source>
        <dbReference type="EMBL" id="KAH0769123.1"/>
    </source>
</evidence>
<dbReference type="EMBL" id="JAIVGD010000011">
    <property type="protein sequence ID" value="KAH0769281.1"/>
    <property type="molecule type" value="Genomic_DNA"/>
</dbReference>
<dbReference type="EMBL" id="JAIVGD010000011">
    <property type="protein sequence ID" value="KAH0769257.1"/>
    <property type="molecule type" value="Genomic_DNA"/>
</dbReference>
<evidence type="ECO:0000313" key="19">
    <source>
        <dbReference type="EMBL" id="KAH0769395.1"/>
    </source>
</evidence>
<proteinExistence type="predicted"/>
<dbReference type="EMBL" id="JAIVGD010000011">
    <property type="protein sequence ID" value="KAH0768655.1"/>
    <property type="molecule type" value="Genomic_DNA"/>
</dbReference>
<evidence type="ECO:0000313" key="18">
    <source>
        <dbReference type="EMBL" id="KAH0769379.1"/>
    </source>
</evidence>
<evidence type="ECO:0000313" key="11">
    <source>
        <dbReference type="EMBL" id="KAH0769240.1"/>
    </source>
</evidence>
<evidence type="ECO:0000313" key="9">
    <source>
        <dbReference type="EMBL" id="KAH0769190.1"/>
    </source>
</evidence>
<reference evidence="14 20" key="1">
    <citation type="journal article" date="2021" name="bioRxiv">
        <title>Chromosome-scale and haplotype-resolved genome assembly of a tetraploid potato cultivar.</title>
        <authorList>
            <person name="Sun H."/>
            <person name="Jiao W.-B."/>
            <person name="Krause K."/>
            <person name="Campoy J.A."/>
            <person name="Goel M."/>
            <person name="Folz-Donahue K."/>
            <person name="Kukat C."/>
            <person name="Huettel B."/>
            <person name="Schneeberger K."/>
        </authorList>
    </citation>
    <scope>NUCLEOTIDE SEQUENCE [LARGE SCALE GENOMIC DNA]</scope>
    <source>
        <strain evidence="14">SolTubOtavaFocal</strain>
        <tissue evidence="14">Leaves</tissue>
    </source>
</reference>
<keyword evidence="20" id="KW-1185">Reference proteome</keyword>
<comment type="caution">
    <text evidence="14">The sequence shown here is derived from an EMBL/GenBank/DDBJ whole genome shotgun (WGS) entry which is preliminary data.</text>
</comment>
<dbReference type="EMBL" id="JAIVGD010000011">
    <property type="protein sequence ID" value="KAH0769379.1"/>
    <property type="molecule type" value="Genomic_DNA"/>
</dbReference>
<evidence type="ECO:0000313" key="13">
    <source>
        <dbReference type="EMBL" id="KAH0769263.1"/>
    </source>
</evidence>
<evidence type="ECO:0000313" key="3">
    <source>
        <dbReference type="EMBL" id="KAH0768664.1"/>
    </source>
</evidence>
<dbReference type="EMBL" id="JAIVGD010000011">
    <property type="protein sequence ID" value="KAH0768857.1"/>
    <property type="molecule type" value="Genomic_DNA"/>
</dbReference>
<dbReference type="EMBL" id="JAIVGD010000011">
    <property type="protein sequence ID" value="KAH0768664.1"/>
    <property type="molecule type" value="Genomic_DNA"/>
</dbReference>
<dbReference type="EMBL" id="JAIVGD010000011">
    <property type="protein sequence ID" value="KAH0768589.1"/>
    <property type="molecule type" value="Genomic_DNA"/>
</dbReference>
<evidence type="ECO:0000313" key="16">
    <source>
        <dbReference type="EMBL" id="KAH0769317.1"/>
    </source>
</evidence>
<evidence type="ECO:0000313" key="15">
    <source>
        <dbReference type="EMBL" id="KAH0769302.1"/>
    </source>
</evidence>
<dbReference type="EMBL" id="JAIVGD010000011">
    <property type="protein sequence ID" value="KAH0769302.1"/>
    <property type="molecule type" value="Genomic_DNA"/>
</dbReference>
<dbReference type="EMBL" id="JAIVGD010000011">
    <property type="protein sequence ID" value="KAH0769130.1"/>
    <property type="molecule type" value="Genomic_DNA"/>
</dbReference>
<gene>
    <name evidence="1" type="ORF">KY290_012570</name>
    <name evidence="2" type="ORF">KY290_012636</name>
    <name evidence="3" type="ORF">KY290_012645</name>
    <name evidence="4" type="ORF">KY290_012672</name>
    <name evidence="5" type="ORF">KY290_012838</name>
    <name evidence="6" type="ORF">KY290_013104</name>
    <name evidence="7" type="ORF">KY290_013111</name>
    <name evidence="8" type="ORF">KY290_013141</name>
    <name evidence="9" type="ORF">KY290_013171</name>
    <name evidence="10" type="ORF">KY290_013197</name>
    <name evidence="11" type="ORF">KY290_013221</name>
    <name evidence="12" type="ORF">KY290_013238</name>
    <name evidence="13" type="ORF">KY290_013244</name>
    <name evidence="14" type="ORF">KY290_013262</name>
    <name evidence="15" type="ORF">KY290_013283</name>
    <name evidence="16" type="ORF">KY290_013298</name>
    <name evidence="17" type="ORF">KY290_013354</name>
    <name evidence="18" type="ORF">KY290_013360</name>
    <name evidence="19" type="ORF">KY290_013376</name>
</gene>
<evidence type="ECO:0000313" key="5">
    <source>
        <dbReference type="EMBL" id="KAH0768857.1"/>
    </source>
</evidence>
<dbReference type="EMBL" id="JAIVGD010000011">
    <property type="protein sequence ID" value="KAH0769123.1"/>
    <property type="molecule type" value="Genomic_DNA"/>
</dbReference>
<evidence type="ECO:0000313" key="14">
    <source>
        <dbReference type="EMBL" id="KAH0769281.1"/>
    </source>
</evidence>
<dbReference type="EMBL" id="JAIVGD010000011">
    <property type="protein sequence ID" value="KAH0769263.1"/>
    <property type="molecule type" value="Genomic_DNA"/>
</dbReference>
<name>A0ABQ7VL61_SOLTU</name>
<evidence type="ECO:0000313" key="2">
    <source>
        <dbReference type="EMBL" id="KAH0768655.1"/>
    </source>
</evidence>
<sequence length="148" mass="16159">MILGIGVPYRPCPVRIAQPTPGVACPHRPWTACPWSRSRLTSPDLITRGLCTTPSRRPPCPGRIGRGLNTTLHRRRPWTAHNGQPTSGVDCPHRPSLAHNGQPTSATACPHRPWTAHNGQPWTARNGRALRVIGQPTWDVACTPLAEV</sequence>
<protein>
    <submittedName>
        <fullName evidence="14">Uncharacterized protein</fullName>
    </submittedName>
</protein>
<evidence type="ECO:0000313" key="10">
    <source>
        <dbReference type="EMBL" id="KAH0769216.1"/>
    </source>
</evidence>
<dbReference type="EMBL" id="JAIVGD010000011">
    <property type="protein sequence ID" value="KAH0769160.1"/>
    <property type="molecule type" value="Genomic_DNA"/>
</dbReference>
<accession>A0ABQ7VL61</accession>
<evidence type="ECO:0000313" key="8">
    <source>
        <dbReference type="EMBL" id="KAH0769160.1"/>
    </source>
</evidence>
<dbReference type="EMBL" id="JAIVGD010000011">
    <property type="protein sequence ID" value="KAH0769190.1"/>
    <property type="molecule type" value="Genomic_DNA"/>
</dbReference>
<evidence type="ECO:0000313" key="7">
    <source>
        <dbReference type="EMBL" id="KAH0769130.1"/>
    </source>
</evidence>
<dbReference type="EMBL" id="JAIVGD010000011">
    <property type="protein sequence ID" value="KAH0769373.1"/>
    <property type="molecule type" value="Genomic_DNA"/>
</dbReference>
<dbReference type="EMBL" id="JAIVGD010000011">
    <property type="protein sequence ID" value="KAH0769395.1"/>
    <property type="molecule type" value="Genomic_DNA"/>
</dbReference>
<dbReference type="EMBL" id="JAIVGD010000011">
    <property type="protein sequence ID" value="KAH0768691.1"/>
    <property type="molecule type" value="Genomic_DNA"/>
</dbReference>